<sequence>MATSTYRVLVCDLRSDRLLDVLPLTGVSIEDYIGKAGSFRGTVPIPNRELADRARAAIGPDRVARTALWVERDRRIWWGGVLWLVNPQSDERGRLAVEVQGGTFDTYLDHRILRTTHEATRTDQFDIARDLVDYAQQQPGGDIGIRYGTDTSGVLRSRTFAASDQPTIRDLLDKLSTAEGGFEWRIRCFRDPESGERVKQLDLGHPRIVRGDDVVLTHPGHILNYAWPADGTTVATTWQARGATNNRNQAAASKPLLSELLVDEQALAAGWPRLDGTSDHQSIDDPEQLAEHARAEAAAARRPAVIPEITVHLDSQISPDLLGRYVRLRVRDLWFADGLDVRHRVVGIAVTPPERGAGESVKLTLETPENPNGNSA</sequence>
<feature type="compositionally biased region" description="Polar residues" evidence="1">
    <location>
        <begin position="367"/>
        <end position="376"/>
    </location>
</feature>
<dbReference type="RefSeq" id="WP_030284477.1">
    <property type="nucleotide sequence ID" value="NZ_JBEZVI010000006.1"/>
</dbReference>
<evidence type="ECO:0000313" key="3">
    <source>
        <dbReference type="Proteomes" id="UP001550853"/>
    </source>
</evidence>
<evidence type="ECO:0000313" key="2">
    <source>
        <dbReference type="EMBL" id="MEU3710483.1"/>
    </source>
</evidence>
<dbReference type="EMBL" id="JBEZVI010000006">
    <property type="protein sequence ID" value="MEU3710483.1"/>
    <property type="molecule type" value="Genomic_DNA"/>
</dbReference>
<gene>
    <name evidence="2" type="ORF">AB0E61_10310</name>
</gene>
<dbReference type="Proteomes" id="UP001550853">
    <property type="component" value="Unassembled WGS sequence"/>
</dbReference>
<reference evidence="2 3" key="1">
    <citation type="submission" date="2024-06" db="EMBL/GenBank/DDBJ databases">
        <title>The Natural Products Discovery Center: Release of the First 8490 Sequenced Strains for Exploring Actinobacteria Biosynthetic Diversity.</title>
        <authorList>
            <person name="Kalkreuter E."/>
            <person name="Kautsar S.A."/>
            <person name="Yang D."/>
            <person name="Bader C.D."/>
            <person name="Teijaro C.N."/>
            <person name="Fluegel L."/>
            <person name="Davis C.M."/>
            <person name="Simpson J.R."/>
            <person name="Lauterbach L."/>
            <person name="Steele A.D."/>
            <person name="Gui C."/>
            <person name="Meng S."/>
            <person name="Li G."/>
            <person name="Viehrig K."/>
            <person name="Ye F."/>
            <person name="Su P."/>
            <person name="Kiefer A.F."/>
            <person name="Nichols A."/>
            <person name="Cepeda A.J."/>
            <person name="Yan W."/>
            <person name="Fan B."/>
            <person name="Jiang Y."/>
            <person name="Adhikari A."/>
            <person name="Zheng C.-J."/>
            <person name="Schuster L."/>
            <person name="Cowan T.M."/>
            <person name="Smanski M.J."/>
            <person name="Chevrette M.G."/>
            <person name="De Carvalho L.P.S."/>
            <person name="Shen B."/>
        </authorList>
    </citation>
    <scope>NUCLEOTIDE SEQUENCE [LARGE SCALE GENOMIC DNA]</scope>
    <source>
        <strain evidence="2 3">NPDC033039</strain>
    </source>
</reference>
<protein>
    <recommendedName>
        <fullName evidence="4">Minor tail protein</fullName>
    </recommendedName>
</protein>
<feature type="region of interest" description="Disordered" evidence="1">
    <location>
        <begin position="357"/>
        <end position="376"/>
    </location>
</feature>
<comment type="caution">
    <text evidence="2">The sequence shown here is derived from an EMBL/GenBank/DDBJ whole genome shotgun (WGS) entry which is preliminary data.</text>
</comment>
<name>A0ABV2YXL6_9ACTN</name>
<proteinExistence type="predicted"/>
<evidence type="ECO:0008006" key="4">
    <source>
        <dbReference type="Google" id="ProtNLM"/>
    </source>
</evidence>
<organism evidence="2 3">
    <name type="scientific">Streptomyces catenulae</name>
    <dbReference type="NCBI Taxonomy" id="66875"/>
    <lineage>
        <taxon>Bacteria</taxon>
        <taxon>Bacillati</taxon>
        <taxon>Actinomycetota</taxon>
        <taxon>Actinomycetes</taxon>
        <taxon>Kitasatosporales</taxon>
        <taxon>Streptomycetaceae</taxon>
        <taxon>Streptomyces</taxon>
    </lineage>
</organism>
<evidence type="ECO:0000256" key="1">
    <source>
        <dbReference type="SAM" id="MobiDB-lite"/>
    </source>
</evidence>
<accession>A0ABV2YXL6</accession>
<keyword evidence="3" id="KW-1185">Reference proteome</keyword>